<sequence length="105" mass="11794">MISENDLKEIESLGLEEKISRVNSLLENKENPKAFELALFLALKMAQEIKTGKELGSESGKIVAAWMQKYSAELVEETIPLAKQFFTNPEQIAARIREGLLKQDA</sequence>
<evidence type="ECO:0000313" key="2">
    <source>
        <dbReference type="Proteomes" id="UP000184275"/>
    </source>
</evidence>
<evidence type="ECO:0000313" key="1">
    <source>
        <dbReference type="EMBL" id="SHK35931.1"/>
    </source>
</evidence>
<organism evidence="1 2">
    <name type="scientific">Fibrobacter intestinalis</name>
    <dbReference type="NCBI Taxonomy" id="28122"/>
    <lineage>
        <taxon>Bacteria</taxon>
        <taxon>Pseudomonadati</taxon>
        <taxon>Fibrobacterota</taxon>
        <taxon>Fibrobacteria</taxon>
        <taxon>Fibrobacterales</taxon>
        <taxon>Fibrobacteraceae</taxon>
        <taxon>Fibrobacter</taxon>
    </lineage>
</organism>
<dbReference type="EMBL" id="FRAW01000004">
    <property type="protein sequence ID" value="SHK35931.1"/>
    <property type="molecule type" value="Genomic_DNA"/>
</dbReference>
<dbReference type="RefSeq" id="WP_073302775.1">
    <property type="nucleotide sequence ID" value="NZ_FRAW01000004.1"/>
</dbReference>
<dbReference type="Proteomes" id="UP000184275">
    <property type="component" value="Unassembled WGS sequence"/>
</dbReference>
<name>A0A1M6RTT5_9BACT</name>
<dbReference type="AlphaFoldDB" id="A0A1M6RTT5"/>
<gene>
    <name evidence="1" type="ORF">SAMN05720469_104111</name>
</gene>
<reference evidence="2" key="1">
    <citation type="submission" date="2016-11" db="EMBL/GenBank/DDBJ databases">
        <authorList>
            <person name="Varghese N."/>
            <person name="Submissions S."/>
        </authorList>
    </citation>
    <scope>NUCLEOTIDE SEQUENCE [LARGE SCALE GENOMIC DNA]</scope>
    <source>
        <strain evidence="2">UWOS</strain>
    </source>
</reference>
<protein>
    <submittedName>
        <fullName evidence="1">Uncharacterized protein</fullName>
    </submittedName>
</protein>
<accession>A0A1M6RTT5</accession>
<keyword evidence="2" id="KW-1185">Reference proteome</keyword>
<proteinExistence type="predicted"/>